<keyword evidence="3" id="KW-1133">Transmembrane helix</keyword>
<protein>
    <submittedName>
        <fullName evidence="6">Phage holin</fullName>
    </submittedName>
</protein>
<keyword evidence="9" id="KW-1185">Reference proteome</keyword>
<sequence length="95" mass="10496">MNITKGTAVRILALILALINQQLTKHGISPIPSDDQMLSDIVVWIIGAYTAYKDNPITKEGKQANDKLKELKYEKKQPTNGKAPSDFDADKDGQI</sequence>
<dbReference type="AlphaFoldDB" id="A0A2C6WST5"/>
<dbReference type="InterPro" id="IPR006479">
    <property type="entry name" value="Holin"/>
</dbReference>
<evidence type="ECO:0000313" key="6">
    <source>
        <dbReference type="EMBL" id="PHK50806.1"/>
    </source>
</evidence>
<reference evidence="6" key="3">
    <citation type="submission" date="2017-10" db="EMBL/GenBank/DDBJ databases">
        <authorList>
            <person name="Vrbovska V."/>
            <person name="Kovarovic V."/>
            <person name="Indrakova A."/>
        </authorList>
    </citation>
    <scope>NUCLEOTIDE SEQUENCE</scope>
    <source>
        <strain evidence="6">CCM 8730</strain>
    </source>
</reference>
<dbReference type="RefSeq" id="WP_047172524.1">
    <property type="nucleotide sequence ID" value="NZ_CP093217.1"/>
</dbReference>
<dbReference type="EMBL" id="CP093217">
    <property type="protein sequence ID" value="UQW82501.1"/>
    <property type="molecule type" value="Genomic_DNA"/>
</dbReference>
<reference evidence="7" key="4">
    <citation type="submission" date="2022-03" db="EMBL/GenBank/DDBJ databases">
        <title>Complete Genome Sequence of Staphylococcus edaphicus strain CCM 8731.</title>
        <authorList>
            <person name="Rimmer C.O."/>
            <person name="Thomas J.C."/>
        </authorList>
    </citation>
    <scope>NUCLEOTIDE SEQUENCE</scope>
    <source>
        <strain evidence="7">CCM 8731</strain>
    </source>
</reference>
<reference evidence="6" key="1">
    <citation type="journal article" date="2017" name="Appl. Environ. Microbiol.">
        <title>Staphylococcus edaphicus sp. nov., isolated in Antarctica, harbours mecC gene and genomic islands with suspected role in adaptation to extreme environment.</title>
        <authorList>
            <person name="Pantucek R."/>
            <person name="Sedlacek I."/>
            <person name="Indrakova A."/>
            <person name="Vrbovska V."/>
            <person name="Maslanova I."/>
            <person name="Kovarovic V."/>
            <person name="Svec P."/>
            <person name="Kralova S."/>
            <person name="Kristofova L."/>
            <person name="Keklakova J."/>
            <person name="Petras P."/>
            <person name="Doskar J."/>
        </authorList>
    </citation>
    <scope>NUCLEOTIDE SEQUENCE</scope>
    <source>
        <strain evidence="6">CCM 8730</strain>
    </source>
</reference>
<comment type="subcellular location">
    <subcellularLocation>
        <location evidence="1">Membrane</location>
    </subcellularLocation>
</comment>
<dbReference type="EMBL" id="MRZN01000001">
    <property type="protein sequence ID" value="PHK50806.1"/>
    <property type="molecule type" value="Genomic_DNA"/>
</dbReference>
<evidence type="ECO:0000256" key="5">
    <source>
        <dbReference type="SAM" id="MobiDB-lite"/>
    </source>
</evidence>
<evidence type="ECO:0000313" key="8">
    <source>
        <dbReference type="Proteomes" id="UP000223828"/>
    </source>
</evidence>
<dbReference type="OrthoDB" id="2405362at2"/>
<dbReference type="NCBIfam" id="TIGR01592">
    <property type="entry name" value="holin_SPP1"/>
    <property type="match status" value="1"/>
</dbReference>
<keyword evidence="2" id="KW-0812">Transmembrane</keyword>
<gene>
    <name evidence="6" type="ORF">BTJ66_00435</name>
    <name evidence="7" type="ORF">MNY58_05400</name>
</gene>
<evidence type="ECO:0000256" key="1">
    <source>
        <dbReference type="ARBA" id="ARBA00004370"/>
    </source>
</evidence>
<keyword evidence="4" id="KW-0472">Membrane</keyword>
<evidence type="ECO:0000256" key="4">
    <source>
        <dbReference type="ARBA" id="ARBA00023136"/>
    </source>
</evidence>
<feature type="region of interest" description="Disordered" evidence="5">
    <location>
        <begin position="71"/>
        <end position="95"/>
    </location>
</feature>
<dbReference type="Proteomes" id="UP001056588">
    <property type="component" value="Chromosome"/>
</dbReference>
<evidence type="ECO:0000256" key="2">
    <source>
        <dbReference type="ARBA" id="ARBA00022692"/>
    </source>
</evidence>
<dbReference type="Pfam" id="PF04688">
    <property type="entry name" value="Holin_SPP1"/>
    <property type="match status" value="1"/>
</dbReference>
<name>A0A2C6WST5_9STAP</name>
<evidence type="ECO:0000313" key="7">
    <source>
        <dbReference type="EMBL" id="UQW82501.1"/>
    </source>
</evidence>
<evidence type="ECO:0000313" key="9">
    <source>
        <dbReference type="Proteomes" id="UP001056588"/>
    </source>
</evidence>
<accession>A0A2C6WST5</accession>
<organism evidence="6 8">
    <name type="scientific">Staphylococcus edaphicus</name>
    <dbReference type="NCBI Taxonomy" id="1955013"/>
    <lineage>
        <taxon>Bacteria</taxon>
        <taxon>Bacillati</taxon>
        <taxon>Bacillota</taxon>
        <taxon>Bacilli</taxon>
        <taxon>Bacillales</taxon>
        <taxon>Staphylococcaceae</taxon>
        <taxon>Staphylococcus</taxon>
    </lineage>
</organism>
<reference evidence="8" key="2">
    <citation type="submission" date="2017-10" db="EMBL/GenBank/DDBJ databases">
        <title>Staphylococcus edaphicus sp. nov., isolated in Antarctica, harbouring mecC gene and genomic islands essential in adaptation to extreme environment.</title>
        <authorList>
            <person name="Pantucek R."/>
            <person name="Sedlacek I."/>
            <person name="Indrakova A."/>
            <person name="Vrbovska V."/>
            <person name="Maslanova I."/>
            <person name="Kovarovic V."/>
            <person name="Svec P."/>
            <person name="Kralova S."/>
            <person name="Kristofova L."/>
            <person name="Keklakova J."/>
            <person name="Petras P."/>
            <person name="Doskar J."/>
        </authorList>
    </citation>
    <scope>NUCLEOTIDE SEQUENCE [LARGE SCALE GENOMIC DNA]</scope>
    <source>
        <strain evidence="8">CCM 5085</strain>
    </source>
</reference>
<proteinExistence type="predicted"/>
<dbReference type="GO" id="GO:0016020">
    <property type="term" value="C:membrane"/>
    <property type="evidence" value="ECO:0007669"/>
    <property type="project" value="UniProtKB-SubCell"/>
</dbReference>
<evidence type="ECO:0000256" key="3">
    <source>
        <dbReference type="ARBA" id="ARBA00022989"/>
    </source>
</evidence>
<dbReference type="Proteomes" id="UP000223828">
    <property type="component" value="Unassembled WGS sequence"/>
</dbReference>